<reference evidence="2 3" key="1">
    <citation type="submission" date="2021-12" db="EMBL/GenBank/DDBJ databases">
        <title>Genome seq of p7.</title>
        <authorList>
            <person name="Seo T."/>
        </authorList>
    </citation>
    <scope>NUCLEOTIDE SEQUENCE [LARGE SCALE GENOMIC DNA]</scope>
    <source>
        <strain evidence="2 3">P7</strain>
    </source>
</reference>
<proteinExistence type="predicted"/>
<dbReference type="RefSeq" id="WP_233392540.1">
    <property type="nucleotide sequence ID" value="NZ_JAJTWT010000004.1"/>
</dbReference>
<dbReference type="Pfam" id="PF12773">
    <property type="entry name" value="DZR"/>
    <property type="match status" value="1"/>
</dbReference>
<keyword evidence="3" id="KW-1185">Reference proteome</keyword>
<organism evidence="2 3">
    <name type="scientific">Pelomonas caseinilytica</name>
    <dbReference type="NCBI Taxonomy" id="2906763"/>
    <lineage>
        <taxon>Bacteria</taxon>
        <taxon>Pseudomonadati</taxon>
        <taxon>Pseudomonadota</taxon>
        <taxon>Betaproteobacteria</taxon>
        <taxon>Burkholderiales</taxon>
        <taxon>Sphaerotilaceae</taxon>
        <taxon>Roseateles</taxon>
    </lineage>
</organism>
<dbReference type="EMBL" id="JAJTWT010000004">
    <property type="protein sequence ID" value="MCE4538102.1"/>
    <property type="molecule type" value="Genomic_DNA"/>
</dbReference>
<comment type="caution">
    <text evidence="2">The sequence shown here is derived from an EMBL/GenBank/DDBJ whole genome shotgun (WGS) entry which is preliminary data.</text>
</comment>
<dbReference type="InterPro" id="IPR025874">
    <property type="entry name" value="DZR"/>
</dbReference>
<name>A0ABS8XF43_9BURK</name>
<sequence length="188" mass="19780">MALTNYRDLSTSMSDVSAGFQFEFFCEKCGETSRSAFKPYRKGQITGWLSRFAFMFYDLNKASRATGAFAEAGGGSAKSEALAEAMAAAAPLYERCETCRKWVGRECWNAGTGTCRECATKAATGGGGGGYGASGGGSVCPNCQTPSEGGRFCHECGFDMASTHKSCPACGVTLPRAARFCTDCGHGF</sequence>
<accession>A0ABS8XF43</accession>
<dbReference type="Proteomes" id="UP001201463">
    <property type="component" value="Unassembled WGS sequence"/>
</dbReference>
<evidence type="ECO:0000313" key="3">
    <source>
        <dbReference type="Proteomes" id="UP001201463"/>
    </source>
</evidence>
<gene>
    <name evidence="2" type="ORF">LXT12_12660</name>
</gene>
<evidence type="ECO:0000313" key="2">
    <source>
        <dbReference type="EMBL" id="MCE4538102.1"/>
    </source>
</evidence>
<feature type="domain" description="DZANK-type" evidence="1">
    <location>
        <begin position="140"/>
        <end position="185"/>
    </location>
</feature>
<protein>
    <submittedName>
        <fullName evidence="2">Zinc ribbon domain-containing protein</fullName>
    </submittedName>
</protein>
<evidence type="ECO:0000259" key="1">
    <source>
        <dbReference type="Pfam" id="PF12773"/>
    </source>
</evidence>